<dbReference type="Proteomes" id="UP001239909">
    <property type="component" value="Unassembled WGS sequence"/>
</dbReference>
<dbReference type="EMBL" id="BSYI01000009">
    <property type="protein sequence ID" value="GMG82238.1"/>
    <property type="molecule type" value="Genomic_DNA"/>
</dbReference>
<gene>
    <name evidence="1" type="ORF">LNKW23_14510</name>
</gene>
<keyword evidence="2" id="KW-1185">Reference proteome</keyword>
<protein>
    <submittedName>
        <fullName evidence="1">Uncharacterized protein</fullName>
    </submittedName>
</protein>
<accession>A0ABQ6LN37</accession>
<name>A0ABQ6LN37_9RHOB</name>
<evidence type="ECO:0000313" key="2">
    <source>
        <dbReference type="Proteomes" id="UP001239909"/>
    </source>
</evidence>
<proteinExistence type="predicted"/>
<comment type="caution">
    <text evidence="1">The sequence shown here is derived from an EMBL/GenBank/DDBJ whole genome shotgun (WGS) entry which is preliminary data.</text>
</comment>
<evidence type="ECO:0000313" key="1">
    <source>
        <dbReference type="EMBL" id="GMG82238.1"/>
    </source>
</evidence>
<organism evidence="1 2">
    <name type="scientific">Paralimibaculum aggregatum</name>
    <dbReference type="NCBI Taxonomy" id="3036245"/>
    <lineage>
        <taxon>Bacteria</taxon>
        <taxon>Pseudomonadati</taxon>
        <taxon>Pseudomonadota</taxon>
        <taxon>Alphaproteobacteria</taxon>
        <taxon>Rhodobacterales</taxon>
        <taxon>Paracoccaceae</taxon>
        <taxon>Paralimibaculum</taxon>
    </lineage>
</organism>
<sequence length="1034" mass="111798">MAELTEFEIDWIEKAAKKKITVVSMDKAERKLEQKLSVLNELIDTRLEDARGQIDAAQQFSVEQRSSSDFLNALWAKMGKKGGKITEIKWRAEDSDLGFAGYETTEDIEVDTVNDLVRINEVPEETLDALADSFAKILEISKQMAREIDEDGERLFTDDEIRRELWTPLVRDGLIPENMVPDKFSDHAIAFKGAAEIYQSKINEFSKKSTGKEGLLRGLEIAADTASLLGTIGSSAVTIHQAGDMAQINQELNEQSSTDTSGMTPEQVKEHDKVTANLKAEQSRMQNIQKAADIGAASLTGVLEIAKEGVKATEDKEKQGRWNALVDKSLSVLGSIAASAVDPITRAHVGHDSVGDGSAKSALATSAAIKAGITGGIAAVRLGPALIAVAIEKDEQKRIKLIEDCVNRFADAVGQAIKAVATDYATTDKGKQGNLEIVASVATASIKALGKGPAIMKALDEGNYKKAAILLGGGVLEGTMMGVAGAISDASKRNVTKEEYYSASFEEKLTMEIEGSETTELKRDQLTAALTETSQSKIDTMAQSLADAVDSLSTKPDNEAAAEFQEKLAKQLAEKTQKDAEEAIEKEFGDPEAVKAMFDEFETTMVGYEDLYKDAVPDTELAGKPPDEVERSLAAVDRAIAKTAELRAKAELINGLSGSAAGIVAAFVPGGGAVVAAQKVLYDIYCLSQAVQAHNKWCESMELAFRASSAYGPAIEKTMKNARITLAYNSVKMVLDAFKCGSEIGRCFDPTGAATVASAVASISAAFHDYCHKMHKQAEITFGWKAYKKARENPGNRKAARKALRMNSTLAKCCIAYGAVMEGDAAAKDAIKRCGISPAMLASDTDVCKRLVSFLENELSDDPVVMHVEKQAKNWAPGKPMLTPISWFEIKAAALTTAVPALSPVAAKTPAIDRLLADLDKLWEGKKSYTIWKNDWKDALYKTKVKEVMDTLEEGAKPTREQVRGCKLAAEQETEREAARKAGRTIELLNQISQQFEAYRPVQVSGLPHEDMVDIAKTYVALCRLNTNAATVDA</sequence>
<dbReference type="RefSeq" id="WP_285671000.1">
    <property type="nucleotide sequence ID" value="NZ_BSYI01000009.1"/>
</dbReference>
<reference evidence="1 2" key="1">
    <citation type="submission" date="2023-04" db="EMBL/GenBank/DDBJ databases">
        <title>Marinoamorphus aggregata gen. nov., sp. Nov., isolate from tissue of brittle star Ophioplocus japonicus.</title>
        <authorList>
            <person name="Kawano K."/>
            <person name="Sawayama S."/>
            <person name="Nakagawa S."/>
        </authorList>
    </citation>
    <scope>NUCLEOTIDE SEQUENCE [LARGE SCALE GENOMIC DNA]</scope>
    <source>
        <strain evidence="1 2">NKW23</strain>
    </source>
</reference>